<dbReference type="AlphaFoldDB" id="A0A7W7NUC2"/>
<keyword evidence="2" id="KW-1185">Reference proteome</keyword>
<dbReference type="EMBL" id="JACHLR010000002">
    <property type="protein sequence ID" value="MBB4857378.1"/>
    <property type="molecule type" value="Genomic_DNA"/>
</dbReference>
<reference evidence="1 2" key="1">
    <citation type="submission" date="2020-08" db="EMBL/GenBank/DDBJ databases">
        <title>Functional genomics of gut bacteria from endangered species of beetles.</title>
        <authorList>
            <person name="Carlos-Shanley C."/>
        </authorList>
    </citation>
    <scope>NUCLEOTIDE SEQUENCE [LARGE SCALE GENOMIC DNA]</scope>
    <source>
        <strain evidence="1 2">S00245</strain>
    </source>
</reference>
<accession>A0A7W7NUC2</accession>
<dbReference type="Proteomes" id="UP000555448">
    <property type="component" value="Unassembled WGS sequence"/>
</dbReference>
<organism evidence="1 2">
    <name type="scientific">Novosphingobium chloroacetimidivorans</name>
    <dbReference type="NCBI Taxonomy" id="1428314"/>
    <lineage>
        <taxon>Bacteria</taxon>
        <taxon>Pseudomonadati</taxon>
        <taxon>Pseudomonadota</taxon>
        <taxon>Alphaproteobacteria</taxon>
        <taxon>Sphingomonadales</taxon>
        <taxon>Sphingomonadaceae</taxon>
        <taxon>Novosphingobium</taxon>
    </lineage>
</organism>
<name>A0A7W7NUC2_9SPHN</name>
<gene>
    <name evidence="1" type="ORF">HNO88_000685</name>
</gene>
<comment type="caution">
    <text evidence="1">The sequence shown here is derived from an EMBL/GenBank/DDBJ whole genome shotgun (WGS) entry which is preliminary data.</text>
</comment>
<protein>
    <submittedName>
        <fullName evidence="1">Uncharacterized protein</fullName>
    </submittedName>
</protein>
<evidence type="ECO:0000313" key="1">
    <source>
        <dbReference type="EMBL" id="MBB4857378.1"/>
    </source>
</evidence>
<sequence>MTGHPAGMALPGLRHASTGLGGERAISPLPFFVSPFSHLAPFARKCVPLPAVRNAPVIRLL</sequence>
<evidence type="ECO:0000313" key="2">
    <source>
        <dbReference type="Proteomes" id="UP000555448"/>
    </source>
</evidence>
<proteinExistence type="predicted"/>